<comment type="caution">
    <text evidence="2">The sequence shown here is derived from an EMBL/GenBank/DDBJ whole genome shotgun (WGS) entry which is preliminary data.</text>
</comment>
<feature type="chain" id="PRO_5046712171" description="Protease inhibitor Inh" evidence="1">
    <location>
        <begin position="28"/>
        <end position="140"/>
    </location>
</feature>
<proteinExistence type="predicted"/>
<feature type="signal peptide" evidence="1">
    <location>
        <begin position="1"/>
        <end position="27"/>
    </location>
</feature>
<evidence type="ECO:0000313" key="3">
    <source>
        <dbReference type="Proteomes" id="UP001589795"/>
    </source>
</evidence>
<dbReference type="EMBL" id="JBHLWQ010000127">
    <property type="protein sequence ID" value="MFC0201298.1"/>
    <property type="molecule type" value="Genomic_DNA"/>
</dbReference>
<evidence type="ECO:0000256" key="1">
    <source>
        <dbReference type="SAM" id="SignalP"/>
    </source>
</evidence>
<protein>
    <recommendedName>
        <fullName evidence="4">Protease inhibitor Inh</fullName>
    </recommendedName>
</protein>
<dbReference type="Proteomes" id="UP001589795">
    <property type="component" value="Unassembled WGS sequence"/>
</dbReference>
<organism evidence="2 3">
    <name type="scientific">Paracoccus rhizosphaerae</name>
    <dbReference type="NCBI Taxonomy" id="1133347"/>
    <lineage>
        <taxon>Bacteria</taxon>
        <taxon>Pseudomonadati</taxon>
        <taxon>Pseudomonadota</taxon>
        <taxon>Alphaproteobacteria</taxon>
        <taxon>Rhodobacterales</taxon>
        <taxon>Paracoccaceae</taxon>
        <taxon>Paracoccus</taxon>
    </lineage>
</organism>
<keyword evidence="1" id="KW-0732">Signal</keyword>
<name>A0ABV6CKP0_9RHOB</name>
<evidence type="ECO:0008006" key="4">
    <source>
        <dbReference type="Google" id="ProtNLM"/>
    </source>
</evidence>
<accession>A0ABV6CKP0</accession>
<dbReference type="RefSeq" id="WP_265505571.1">
    <property type="nucleotide sequence ID" value="NZ_JAOTBE010000003.1"/>
</dbReference>
<evidence type="ECO:0000313" key="2">
    <source>
        <dbReference type="EMBL" id="MFC0201298.1"/>
    </source>
</evidence>
<sequence>MTCIANRIARLATAGSVALLVTAPVHAATRLHQPIQVWSAMQGVEPAVLMEDIADMPLSDMAIDDQPYCAADAEIAQTLDHDFGERRIDSDGDTELWGSDQLGTWTLVAARDEATSCIIASGIGFDGGREAEVYYRTAGL</sequence>
<keyword evidence="3" id="KW-1185">Reference proteome</keyword>
<gene>
    <name evidence="2" type="ORF">ACFFIZ_13540</name>
</gene>
<reference evidence="2 3" key="1">
    <citation type="submission" date="2024-09" db="EMBL/GenBank/DDBJ databases">
        <authorList>
            <person name="Sun Q."/>
            <person name="Mori K."/>
        </authorList>
    </citation>
    <scope>NUCLEOTIDE SEQUENCE [LARGE SCALE GENOMIC DNA]</scope>
    <source>
        <strain evidence="2 3">CCM 7904</strain>
    </source>
</reference>